<keyword evidence="5" id="KW-1185">Reference proteome</keyword>
<protein>
    <recommendedName>
        <fullName evidence="6">PEP-CTERM protein-sorting domain-containing protein</fullName>
    </recommendedName>
</protein>
<dbReference type="EMBL" id="NIDE01000018">
    <property type="protein sequence ID" value="OWK35267.1"/>
    <property type="molecule type" value="Genomic_DNA"/>
</dbReference>
<proteinExistence type="predicted"/>
<dbReference type="Pfam" id="PF04151">
    <property type="entry name" value="PPC"/>
    <property type="match status" value="1"/>
</dbReference>
<dbReference type="SUPFAM" id="SSF89260">
    <property type="entry name" value="Collagen-binding domain"/>
    <property type="match status" value="1"/>
</dbReference>
<dbReference type="InterPro" id="IPR007280">
    <property type="entry name" value="Peptidase_C_arc/bac"/>
</dbReference>
<dbReference type="Proteomes" id="UP000214646">
    <property type="component" value="Unassembled WGS sequence"/>
</dbReference>
<dbReference type="NCBIfam" id="TIGR02595">
    <property type="entry name" value="PEP_CTERM"/>
    <property type="match status" value="1"/>
</dbReference>
<organism evidence="4 5">
    <name type="scientific">Fimbriiglobus ruber</name>
    <dbReference type="NCBI Taxonomy" id="1908690"/>
    <lineage>
        <taxon>Bacteria</taxon>
        <taxon>Pseudomonadati</taxon>
        <taxon>Planctomycetota</taxon>
        <taxon>Planctomycetia</taxon>
        <taxon>Gemmatales</taxon>
        <taxon>Gemmataceae</taxon>
        <taxon>Fimbriiglobus</taxon>
    </lineage>
</organism>
<comment type="caution">
    <text evidence="4">The sequence shown here is derived from an EMBL/GenBank/DDBJ whole genome shotgun (WGS) entry which is preliminary data.</text>
</comment>
<feature type="domain" description="Ice-binding protein C-terminal" evidence="3">
    <location>
        <begin position="201"/>
        <end position="225"/>
    </location>
</feature>
<sequence length="239" mass="25013">MKQFAIVLACLTLGAPAARAGIIQDAEPNNTFATAQDVTPYFSIHYNPDVVISVPGGYQNTSLTTPHVTILRPGGSQTTDNLDYFKFTTLGTGPIVADITSAPVQTNFDTVLFLFDSNGNLIATNDDKGNLTAWIPGDNNSLVPPFLESRIETVPLSPGTYYVAVASSPAFAGPGGQIFGTPYGGGTIPPFGSYTLNISAPVPEPATLLGLGLLIPVAAVYARRRAAKNANPAENPLMT</sequence>
<dbReference type="Gene3D" id="2.60.120.380">
    <property type="match status" value="1"/>
</dbReference>
<accession>A0A225DGP1</accession>
<keyword evidence="1" id="KW-0732">Signal</keyword>
<evidence type="ECO:0000313" key="4">
    <source>
        <dbReference type="EMBL" id="OWK35267.1"/>
    </source>
</evidence>
<dbReference type="InterPro" id="IPR013424">
    <property type="entry name" value="Ice-binding_C"/>
</dbReference>
<evidence type="ECO:0000259" key="2">
    <source>
        <dbReference type="Pfam" id="PF04151"/>
    </source>
</evidence>
<feature type="chain" id="PRO_5013257065" description="PEP-CTERM protein-sorting domain-containing protein" evidence="1">
    <location>
        <begin position="21"/>
        <end position="239"/>
    </location>
</feature>
<evidence type="ECO:0000259" key="3">
    <source>
        <dbReference type="Pfam" id="PF07589"/>
    </source>
</evidence>
<evidence type="ECO:0000313" key="5">
    <source>
        <dbReference type="Proteomes" id="UP000214646"/>
    </source>
</evidence>
<name>A0A225DGP1_9BACT</name>
<feature type="signal peptide" evidence="1">
    <location>
        <begin position="1"/>
        <end position="20"/>
    </location>
</feature>
<feature type="domain" description="Peptidase C-terminal archaeal/bacterial" evidence="2">
    <location>
        <begin position="83"/>
        <end position="167"/>
    </location>
</feature>
<evidence type="ECO:0008006" key="6">
    <source>
        <dbReference type="Google" id="ProtNLM"/>
    </source>
</evidence>
<dbReference type="AlphaFoldDB" id="A0A225DGP1"/>
<gene>
    <name evidence="4" type="ORF">FRUB_09428</name>
</gene>
<dbReference type="NCBIfam" id="NF038127">
    <property type="entry name" value="FDP_fam"/>
    <property type="match status" value="1"/>
</dbReference>
<evidence type="ECO:0000256" key="1">
    <source>
        <dbReference type="SAM" id="SignalP"/>
    </source>
</evidence>
<dbReference type="Pfam" id="PF07589">
    <property type="entry name" value="PEP-CTERM"/>
    <property type="match status" value="1"/>
</dbReference>
<reference evidence="5" key="1">
    <citation type="submission" date="2017-06" db="EMBL/GenBank/DDBJ databases">
        <title>Genome analysis of Fimbriiglobus ruber SP5, the first member of the order Planctomycetales with confirmed chitinolytic capability.</title>
        <authorList>
            <person name="Ravin N.V."/>
            <person name="Rakitin A.L."/>
            <person name="Ivanova A.A."/>
            <person name="Beletsky A.V."/>
            <person name="Kulichevskaya I.S."/>
            <person name="Mardanov A.V."/>
            <person name="Dedysh S.N."/>
        </authorList>
    </citation>
    <scope>NUCLEOTIDE SEQUENCE [LARGE SCALE GENOMIC DNA]</scope>
    <source>
        <strain evidence="5">SP5</strain>
    </source>
</reference>